<proteinExistence type="inferred from homology"/>
<comment type="similarity">
    <text evidence="2">Belongs to the CDP-glycerol glycerophosphotransferase family.</text>
</comment>
<evidence type="ECO:0000256" key="2">
    <source>
        <dbReference type="ARBA" id="ARBA00010488"/>
    </source>
</evidence>
<dbReference type="PANTHER" id="PTHR37316">
    <property type="entry name" value="TEICHOIC ACID GLYCEROL-PHOSPHATE PRIMASE"/>
    <property type="match status" value="1"/>
</dbReference>
<comment type="subcellular location">
    <subcellularLocation>
        <location evidence="1">Cell membrane</location>
        <topology evidence="1">Peripheral membrane protein</topology>
    </subcellularLocation>
</comment>
<evidence type="ECO:0000256" key="1">
    <source>
        <dbReference type="ARBA" id="ARBA00004202"/>
    </source>
</evidence>
<dbReference type="Pfam" id="PF04464">
    <property type="entry name" value="Glyphos_transf"/>
    <property type="match status" value="1"/>
</dbReference>
<dbReference type="Gene3D" id="3.40.50.12580">
    <property type="match status" value="1"/>
</dbReference>
<evidence type="ECO:0000256" key="6">
    <source>
        <dbReference type="ARBA" id="ARBA00023136"/>
    </source>
</evidence>
<evidence type="ECO:0000256" key="5">
    <source>
        <dbReference type="ARBA" id="ARBA00022944"/>
    </source>
</evidence>
<dbReference type="PANTHER" id="PTHR37316:SF2">
    <property type="entry name" value="TEICHOIC ACID RIBITOL-PHOSPHATE POLYMERASE TARK"/>
    <property type="match status" value="1"/>
</dbReference>
<comment type="caution">
    <text evidence="7">The sequence shown here is derived from an EMBL/GenBank/DDBJ whole genome shotgun (WGS) entry which is preliminary data.</text>
</comment>
<dbReference type="InterPro" id="IPR007554">
    <property type="entry name" value="Glycerophosphate_synth"/>
</dbReference>
<evidence type="ECO:0000256" key="3">
    <source>
        <dbReference type="ARBA" id="ARBA00022475"/>
    </source>
</evidence>
<organism evidence="7 8">
    <name type="scientific">Lederbergia graminis</name>
    <dbReference type="NCBI Taxonomy" id="735518"/>
    <lineage>
        <taxon>Bacteria</taxon>
        <taxon>Bacillati</taxon>
        <taxon>Bacillota</taxon>
        <taxon>Bacilli</taxon>
        <taxon>Bacillales</taxon>
        <taxon>Bacillaceae</taxon>
        <taxon>Lederbergia</taxon>
    </lineage>
</organism>
<dbReference type="InterPro" id="IPR051612">
    <property type="entry name" value="Teichoic_Acid_Biosynth"/>
</dbReference>
<dbReference type="Gene3D" id="3.40.50.11820">
    <property type="match status" value="1"/>
</dbReference>
<keyword evidence="3" id="KW-1003">Cell membrane</keyword>
<dbReference type="RefSeq" id="WP_382352325.1">
    <property type="nucleotide sequence ID" value="NZ_JBHSMC010000015.1"/>
</dbReference>
<accession>A0ABW0LI65</accession>
<keyword evidence="4" id="KW-0808">Transferase</keyword>
<evidence type="ECO:0000313" key="8">
    <source>
        <dbReference type="Proteomes" id="UP001596147"/>
    </source>
</evidence>
<sequence>MRFLKLIPTILVKYVMRAFYWLFCLLWKVNEKKVTFASYRADKLKDNLAFVHDAVVERYPHLKRQYLFKKFDSTIAGKISYIFHMIPACYHLATSRYFIIDDYYFPVYVIKPRKEVEIIQLWHSAGALKKFGLSTVGKPFGPSPDYLKHVPIHGNYTKAYVSSSEVVPFFAEAFNMPEERIYPLGVPRTDYFYEGKVAEEIRERFLETYPGAVGKKILLYAPTFRGKSHYQDYFKLPFDAGKMAAELQDEYTLIVHLHPYMQGNVNLGTFGYQVKNAFTIEELLTITDLLITDYSTVFFDYSLLNRPMIFYPYDLDDYKRQRDFYYAYEEIIPGPIAMDTNALIAIIRNAEASIDEVSHFRNRFFDYQDGKATERIVQHIFEDKEFRIEELQSSNREIG</sequence>
<dbReference type="InterPro" id="IPR043149">
    <property type="entry name" value="TagF_N"/>
</dbReference>
<dbReference type="EMBL" id="JBHSMC010000015">
    <property type="protein sequence ID" value="MFC5465619.1"/>
    <property type="molecule type" value="Genomic_DNA"/>
</dbReference>
<name>A0ABW0LI65_9BACI</name>
<keyword evidence="6" id="KW-0472">Membrane</keyword>
<dbReference type="InterPro" id="IPR043148">
    <property type="entry name" value="TagF_C"/>
</dbReference>
<evidence type="ECO:0000256" key="4">
    <source>
        <dbReference type="ARBA" id="ARBA00022679"/>
    </source>
</evidence>
<reference evidence="8" key="1">
    <citation type="journal article" date="2019" name="Int. J. Syst. Evol. Microbiol.">
        <title>The Global Catalogue of Microorganisms (GCM) 10K type strain sequencing project: providing services to taxonomists for standard genome sequencing and annotation.</title>
        <authorList>
            <consortium name="The Broad Institute Genomics Platform"/>
            <consortium name="The Broad Institute Genome Sequencing Center for Infectious Disease"/>
            <person name="Wu L."/>
            <person name="Ma J."/>
        </authorList>
    </citation>
    <scope>NUCLEOTIDE SEQUENCE [LARGE SCALE GENOMIC DNA]</scope>
    <source>
        <strain evidence="8">CGMCC 1.12237</strain>
    </source>
</reference>
<protein>
    <submittedName>
        <fullName evidence="7">CDP-glycerol glycerophosphotransferase family protein</fullName>
    </submittedName>
</protein>
<evidence type="ECO:0000313" key="7">
    <source>
        <dbReference type="EMBL" id="MFC5465619.1"/>
    </source>
</evidence>
<keyword evidence="8" id="KW-1185">Reference proteome</keyword>
<keyword evidence="5" id="KW-0777">Teichoic acid biosynthesis</keyword>
<dbReference type="Proteomes" id="UP001596147">
    <property type="component" value="Unassembled WGS sequence"/>
</dbReference>
<dbReference type="SUPFAM" id="SSF53756">
    <property type="entry name" value="UDP-Glycosyltransferase/glycogen phosphorylase"/>
    <property type="match status" value="1"/>
</dbReference>
<gene>
    <name evidence="7" type="ORF">ACFPM4_12780</name>
</gene>